<dbReference type="PROSITE" id="PS51350">
    <property type="entry name" value="PTS_HPR_DOM"/>
    <property type="match status" value="1"/>
</dbReference>
<keyword evidence="4" id="KW-0762">Sugar transport</keyword>
<comment type="function">
    <text evidence="1">General (non sugar-specific) component of the phosphoenolpyruvate-dependent sugar phosphotransferase system (sugar PTS). This major carbohydrate active-transport system catalyzes the phosphorylation of incoming sugar substrates concomitantly with their translocation across the cell membrane. The phosphoryl group from phosphoenolpyruvate (PEP) is transferred to the phosphoryl carrier protein HPr by enzyme I. Phospho-HPr then transfers it to the PTS EIIA domain.</text>
</comment>
<protein>
    <recommendedName>
        <fullName evidence="2">Phosphocarrier protein HPr</fullName>
    </recommendedName>
    <alternativeName>
        <fullName evidence="5">Histidine-containing protein</fullName>
    </alternativeName>
</protein>
<reference evidence="7 8" key="1">
    <citation type="journal article" date="2009" name="PLoS ONE">
        <title>Genome sequence of the pathogenic intestinal spirochete Brachyspira hyodysenteriae reveals adaptations to its lifestyle in the porcine large intestine.</title>
        <authorList>
            <person name="Bellgard M.I."/>
            <person name="Wanchanthuek P."/>
            <person name="La T."/>
            <person name="Ryan K."/>
            <person name="Moolhuijzen P."/>
            <person name="Albertyn Z."/>
            <person name="Shaban B."/>
            <person name="Motro Y."/>
            <person name="Dunn D.S."/>
            <person name="Schibeci D."/>
            <person name="Hunter A."/>
            <person name="Barrero R."/>
            <person name="Phillips N.D."/>
            <person name="Hampson D.J."/>
        </authorList>
    </citation>
    <scope>NUCLEOTIDE SEQUENCE [LARGE SCALE GENOMIC DNA]</scope>
    <source>
        <strain evidence="8">ATCC 49526 / WA1</strain>
    </source>
</reference>
<evidence type="ECO:0000313" key="8">
    <source>
        <dbReference type="Proteomes" id="UP000001803"/>
    </source>
</evidence>
<dbReference type="PANTHER" id="PTHR33705:SF1">
    <property type="entry name" value="PHOSPHOCARRIER PROTEIN HPR"/>
    <property type="match status" value="1"/>
</dbReference>
<dbReference type="STRING" id="565034.BHWA1_01413"/>
<dbReference type="SUPFAM" id="SSF55594">
    <property type="entry name" value="HPr-like"/>
    <property type="match status" value="1"/>
</dbReference>
<dbReference type="CDD" id="cd00367">
    <property type="entry name" value="PTS-HPr_like"/>
    <property type="match status" value="1"/>
</dbReference>
<dbReference type="Proteomes" id="UP000001803">
    <property type="component" value="Chromosome"/>
</dbReference>
<evidence type="ECO:0000256" key="2">
    <source>
        <dbReference type="ARBA" id="ARBA00020422"/>
    </source>
</evidence>
<feature type="domain" description="HPr" evidence="6">
    <location>
        <begin position="6"/>
        <end position="93"/>
    </location>
</feature>
<dbReference type="PRINTS" id="PR00107">
    <property type="entry name" value="PHOSPHOCPHPR"/>
</dbReference>
<dbReference type="PANTHER" id="PTHR33705">
    <property type="entry name" value="PHOSPHOCARRIER PROTEIN HPR"/>
    <property type="match status" value="1"/>
</dbReference>
<dbReference type="NCBIfam" id="TIGR01003">
    <property type="entry name" value="PTS_HPr_family"/>
    <property type="match status" value="1"/>
</dbReference>
<evidence type="ECO:0000256" key="5">
    <source>
        <dbReference type="ARBA" id="ARBA00033055"/>
    </source>
</evidence>
<dbReference type="AlphaFoldDB" id="A0A3B6VBF9"/>
<evidence type="ECO:0000313" key="7">
    <source>
        <dbReference type="EMBL" id="ACN83887.1"/>
    </source>
</evidence>
<organism evidence="7 8">
    <name type="scientific">Brachyspira hyodysenteriae (strain ATCC 49526 / WA1)</name>
    <dbReference type="NCBI Taxonomy" id="565034"/>
    <lineage>
        <taxon>Bacteria</taxon>
        <taxon>Pseudomonadati</taxon>
        <taxon>Spirochaetota</taxon>
        <taxon>Spirochaetia</taxon>
        <taxon>Brachyspirales</taxon>
        <taxon>Brachyspiraceae</taxon>
        <taxon>Brachyspira</taxon>
    </lineage>
</organism>
<evidence type="ECO:0000256" key="1">
    <source>
        <dbReference type="ARBA" id="ARBA00003681"/>
    </source>
</evidence>
<dbReference type="PROSITE" id="PS00369">
    <property type="entry name" value="PTS_HPR_HIS"/>
    <property type="match status" value="1"/>
</dbReference>
<evidence type="ECO:0000256" key="4">
    <source>
        <dbReference type="ARBA" id="ARBA00022597"/>
    </source>
</evidence>
<dbReference type="Gene3D" id="3.30.1340.10">
    <property type="entry name" value="HPr-like"/>
    <property type="match status" value="1"/>
</dbReference>
<dbReference type="InterPro" id="IPR050399">
    <property type="entry name" value="HPr"/>
</dbReference>
<sequence>MEDLPMTTGKVTIQNDTGLHARPGNEFVTFIKSLTGCKIEIENEAGKRVNASSLLKVLSLGVKKGSVLTVYCDGENEAENLKKIEEFMANLKD</sequence>
<gene>
    <name evidence="7" type="ordered locus">BHWA1_01413</name>
</gene>
<dbReference type="InterPro" id="IPR001020">
    <property type="entry name" value="PTS_HPr_His_P_site"/>
</dbReference>
<dbReference type="InterPro" id="IPR035895">
    <property type="entry name" value="HPr-like_sf"/>
</dbReference>
<evidence type="ECO:0000256" key="3">
    <source>
        <dbReference type="ARBA" id="ARBA00022448"/>
    </source>
</evidence>
<name>A0A3B6VBF9_BRAHW</name>
<keyword evidence="8" id="KW-1185">Reference proteome</keyword>
<keyword evidence="3" id="KW-0813">Transport</keyword>
<dbReference type="Pfam" id="PF00381">
    <property type="entry name" value="PTS-HPr"/>
    <property type="match status" value="1"/>
</dbReference>
<evidence type="ECO:0000259" key="6">
    <source>
        <dbReference type="PROSITE" id="PS51350"/>
    </source>
</evidence>
<proteinExistence type="predicted"/>
<dbReference type="InterPro" id="IPR000032">
    <property type="entry name" value="HPr-like"/>
</dbReference>
<dbReference type="EMBL" id="CP001357">
    <property type="protein sequence ID" value="ACN83887.1"/>
    <property type="molecule type" value="Genomic_DNA"/>
</dbReference>
<accession>A0A3B6VBF9</accession>
<dbReference type="KEGG" id="bhy:BHWA1_01413"/>